<dbReference type="OMA" id="KETHIHN"/>
<evidence type="ECO:0000313" key="8">
    <source>
        <dbReference type="Proteomes" id="UP000001064"/>
    </source>
</evidence>
<dbReference type="InParanoid" id="F0ZLE3"/>
<dbReference type="RefSeq" id="XP_003288232.1">
    <property type="nucleotide sequence ID" value="XM_003288184.1"/>
</dbReference>
<evidence type="ECO:0000259" key="6">
    <source>
        <dbReference type="PROSITE" id="PS50865"/>
    </source>
</evidence>
<dbReference type="OrthoDB" id="341421at2759"/>
<dbReference type="PROSITE" id="PS50865">
    <property type="entry name" value="ZF_MYND_2"/>
    <property type="match status" value="1"/>
</dbReference>
<dbReference type="VEuPathDB" id="AmoebaDB:DICPUDRAFT_152453"/>
<reference evidence="8" key="1">
    <citation type="journal article" date="2011" name="Genome Biol.">
        <title>Comparative genomics of the social amoebae Dictyostelium discoideum and Dictyostelium purpureum.</title>
        <authorList>
            <consortium name="US DOE Joint Genome Institute (JGI-PGF)"/>
            <person name="Sucgang R."/>
            <person name="Kuo A."/>
            <person name="Tian X."/>
            <person name="Salerno W."/>
            <person name="Parikh A."/>
            <person name="Feasley C.L."/>
            <person name="Dalin E."/>
            <person name="Tu H."/>
            <person name="Huang E."/>
            <person name="Barry K."/>
            <person name="Lindquist E."/>
            <person name="Shapiro H."/>
            <person name="Bruce D."/>
            <person name="Schmutz J."/>
            <person name="Salamov A."/>
            <person name="Fey P."/>
            <person name="Gaudet P."/>
            <person name="Anjard C."/>
            <person name="Babu M.M."/>
            <person name="Basu S."/>
            <person name="Bushmanova Y."/>
            <person name="van der Wel H."/>
            <person name="Katoh-Kurasawa M."/>
            <person name="Dinh C."/>
            <person name="Coutinho P.M."/>
            <person name="Saito T."/>
            <person name="Elias M."/>
            <person name="Schaap P."/>
            <person name="Kay R.R."/>
            <person name="Henrissat B."/>
            <person name="Eichinger L."/>
            <person name="Rivero F."/>
            <person name="Putnam N.H."/>
            <person name="West C.M."/>
            <person name="Loomis W.F."/>
            <person name="Chisholm R.L."/>
            <person name="Shaulsky G."/>
            <person name="Strassmann J.E."/>
            <person name="Queller D.C."/>
            <person name="Kuspa A."/>
            <person name="Grigoriev I.V."/>
        </authorList>
    </citation>
    <scope>NUCLEOTIDE SEQUENCE [LARGE SCALE GENOMIC DNA]</scope>
    <source>
        <strain evidence="8">QSDP1</strain>
    </source>
</reference>
<dbReference type="FunCoup" id="F0ZLE3">
    <property type="interactions" value="743"/>
</dbReference>
<dbReference type="Gene3D" id="6.10.140.2220">
    <property type="match status" value="1"/>
</dbReference>
<dbReference type="Proteomes" id="UP000001064">
    <property type="component" value="Unassembled WGS sequence"/>
</dbReference>
<protein>
    <recommendedName>
        <fullName evidence="6">MYND-type domain-containing protein</fullName>
    </recommendedName>
</protein>
<feature type="compositionally biased region" description="Low complexity" evidence="5">
    <location>
        <begin position="91"/>
        <end position="103"/>
    </location>
</feature>
<organism evidence="7 8">
    <name type="scientific">Dictyostelium purpureum</name>
    <name type="common">Slime mold</name>
    <dbReference type="NCBI Taxonomy" id="5786"/>
    <lineage>
        <taxon>Eukaryota</taxon>
        <taxon>Amoebozoa</taxon>
        <taxon>Evosea</taxon>
        <taxon>Eumycetozoa</taxon>
        <taxon>Dictyostelia</taxon>
        <taxon>Dictyosteliales</taxon>
        <taxon>Dictyosteliaceae</taxon>
        <taxon>Dictyostelium</taxon>
    </lineage>
</organism>
<evidence type="ECO:0000256" key="5">
    <source>
        <dbReference type="SAM" id="MobiDB-lite"/>
    </source>
</evidence>
<feature type="region of interest" description="Disordered" evidence="5">
    <location>
        <begin position="81"/>
        <end position="108"/>
    </location>
</feature>
<evidence type="ECO:0000256" key="4">
    <source>
        <dbReference type="PROSITE-ProRule" id="PRU00134"/>
    </source>
</evidence>
<dbReference type="eggNOG" id="ENOG502RHY0">
    <property type="taxonomic scope" value="Eukaryota"/>
</dbReference>
<evidence type="ECO:0000256" key="2">
    <source>
        <dbReference type="ARBA" id="ARBA00022771"/>
    </source>
</evidence>
<dbReference type="AlphaFoldDB" id="F0ZLE3"/>
<dbReference type="SUPFAM" id="SSF144232">
    <property type="entry name" value="HIT/MYND zinc finger-like"/>
    <property type="match status" value="1"/>
</dbReference>
<proteinExistence type="predicted"/>
<dbReference type="GeneID" id="10501649"/>
<accession>F0ZLE3</accession>
<evidence type="ECO:0000256" key="1">
    <source>
        <dbReference type="ARBA" id="ARBA00022723"/>
    </source>
</evidence>
<dbReference type="PROSITE" id="PS01360">
    <property type="entry name" value="ZF_MYND_1"/>
    <property type="match status" value="1"/>
</dbReference>
<keyword evidence="1" id="KW-0479">Metal-binding</keyword>
<evidence type="ECO:0000256" key="3">
    <source>
        <dbReference type="ARBA" id="ARBA00022833"/>
    </source>
</evidence>
<gene>
    <name evidence="7" type="ORF">DICPUDRAFT_152453</name>
</gene>
<evidence type="ECO:0000313" key="7">
    <source>
        <dbReference type="EMBL" id="EGC35245.1"/>
    </source>
</evidence>
<keyword evidence="8" id="KW-1185">Reference proteome</keyword>
<dbReference type="InterPro" id="IPR002893">
    <property type="entry name" value="Znf_MYND"/>
</dbReference>
<sequence length="173" mass="20013">MSLKCWKKYLLDSILYKAPSVSENPKEYISSIDSSGYPKVDYIMNKYRASTIEYVLENPPPKLAVNDKEIKKNYNDTINNNNYKPKETHIHNSPPINNNTIPTKPRSKSCPPLKDLPCNNCKKMVPIDDLEPCERCGNGCYCSEECQYANWPIHKKKCRNLGLVIKMKRNYSF</sequence>
<keyword evidence="3" id="KW-0862">Zinc</keyword>
<feature type="domain" description="MYND-type" evidence="6">
    <location>
        <begin position="118"/>
        <end position="158"/>
    </location>
</feature>
<dbReference type="Pfam" id="PF01753">
    <property type="entry name" value="zf-MYND"/>
    <property type="match status" value="1"/>
</dbReference>
<keyword evidence="2 4" id="KW-0863">Zinc-finger</keyword>
<dbReference type="EMBL" id="GL871066">
    <property type="protein sequence ID" value="EGC35245.1"/>
    <property type="molecule type" value="Genomic_DNA"/>
</dbReference>
<dbReference type="KEGG" id="dpp:DICPUDRAFT_152453"/>
<name>F0ZLE3_DICPU</name>
<dbReference type="GO" id="GO:0008270">
    <property type="term" value="F:zinc ion binding"/>
    <property type="evidence" value="ECO:0007669"/>
    <property type="project" value="UniProtKB-KW"/>
</dbReference>